<evidence type="ECO:0000313" key="3">
    <source>
        <dbReference type="EMBL" id="PVZ93862.1"/>
    </source>
</evidence>
<evidence type="ECO:0000256" key="1">
    <source>
        <dbReference type="SAM" id="Phobius"/>
    </source>
</evidence>
<keyword evidence="1" id="KW-1133">Transmembrane helix</keyword>
<feature type="chain" id="PRO_5015900809" description="DUF4397 domain-containing protein" evidence="2">
    <location>
        <begin position="35"/>
        <end position="315"/>
    </location>
</feature>
<protein>
    <recommendedName>
        <fullName evidence="5">DUF4397 domain-containing protein</fullName>
    </recommendedName>
</protein>
<comment type="caution">
    <text evidence="3">The sequence shown here is derived from an EMBL/GenBank/DDBJ whole genome shotgun (WGS) entry which is preliminary data.</text>
</comment>
<proteinExistence type="predicted"/>
<evidence type="ECO:0000313" key="4">
    <source>
        <dbReference type="Proteomes" id="UP000244893"/>
    </source>
</evidence>
<feature type="signal peptide" evidence="2">
    <location>
        <begin position="1"/>
        <end position="34"/>
    </location>
</feature>
<evidence type="ECO:0008006" key="5">
    <source>
        <dbReference type="Google" id="ProtNLM"/>
    </source>
</evidence>
<keyword evidence="4" id="KW-1185">Reference proteome</keyword>
<dbReference type="AlphaFoldDB" id="A0A2V1HQG3"/>
<keyword evidence="2" id="KW-0732">Signal</keyword>
<keyword evidence="1" id="KW-0472">Membrane</keyword>
<dbReference type="Proteomes" id="UP000244893">
    <property type="component" value="Unassembled WGS sequence"/>
</dbReference>
<reference evidence="3 4" key="1">
    <citation type="submission" date="2018-05" db="EMBL/GenBank/DDBJ databases">
        <title>Amnibacterium sp. M8JJ-5, whole genome shotgun sequence.</title>
        <authorList>
            <person name="Tuo L."/>
        </authorList>
    </citation>
    <scope>NUCLEOTIDE SEQUENCE [LARGE SCALE GENOMIC DNA]</scope>
    <source>
        <strain evidence="3 4">M8JJ-5</strain>
    </source>
</reference>
<feature type="transmembrane region" description="Helical" evidence="1">
    <location>
        <begin position="279"/>
        <end position="301"/>
    </location>
</feature>
<sequence length="315" mass="31951">MSDRSRTRTRASAGLLTAAGVLATIVLTGSPAAAAESTSTTITSQGPIDIAFGADWVVEVVVSGNGFYDEKSTGPVDTTGGTIDAFIVGMAEPFADDVPLQAGGRAYISQPDSQTLLGAGAHELTAVFTPAPGSNLDPSQSRSSITINVGPLAIEPSFTVESGADELVTSVELSVGGAYVDARQSAPPGMWNVDVTDAGGTSVFSSEVAQPTGEPEMLTVPVDVELDPGADYSVAATFTPDPSIAGGVTVAEMPQQTFTTPGSTFTDIATAPVPVPMTLSIVGLVVVVLLLIAAIVVPILLRRRRGRPAPPAATA</sequence>
<gene>
    <name evidence="3" type="ORF">DDQ50_08765</name>
</gene>
<name>A0A2V1HQG3_9MICO</name>
<evidence type="ECO:0000256" key="2">
    <source>
        <dbReference type="SAM" id="SignalP"/>
    </source>
</evidence>
<organism evidence="3 4">
    <name type="scientific">Amnibacterium flavum</name>
    <dbReference type="NCBI Taxonomy" id="2173173"/>
    <lineage>
        <taxon>Bacteria</taxon>
        <taxon>Bacillati</taxon>
        <taxon>Actinomycetota</taxon>
        <taxon>Actinomycetes</taxon>
        <taxon>Micrococcales</taxon>
        <taxon>Microbacteriaceae</taxon>
        <taxon>Amnibacterium</taxon>
    </lineage>
</organism>
<accession>A0A2V1HQG3</accession>
<keyword evidence="1" id="KW-0812">Transmembrane</keyword>
<dbReference type="RefSeq" id="WP_133245947.1">
    <property type="nucleotide sequence ID" value="NZ_JBHUEX010000001.1"/>
</dbReference>
<dbReference type="EMBL" id="QEOP01000002">
    <property type="protein sequence ID" value="PVZ93862.1"/>
    <property type="molecule type" value="Genomic_DNA"/>
</dbReference>